<evidence type="ECO:0000313" key="8">
    <source>
        <dbReference type="EMBL" id="KAA5609844.1"/>
    </source>
</evidence>
<protein>
    <submittedName>
        <fullName evidence="8">Tyrosine-type recombinase/integrase</fullName>
    </submittedName>
</protein>
<comment type="caution">
    <text evidence="8">The sequence shown here is derived from an EMBL/GenBank/DDBJ whole genome shotgun (WGS) entry which is preliminary data.</text>
</comment>
<dbReference type="InterPro" id="IPR010998">
    <property type="entry name" value="Integrase_recombinase_N"/>
</dbReference>
<evidence type="ECO:0000256" key="4">
    <source>
        <dbReference type="ARBA" id="ARBA00023172"/>
    </source>
</evidence>
<dbReference type="Gene3D" id="1.10.443.10">
    <property type="entry name" value="Intergrase catalytic core"/>
    <property type="match status" value="1"/>
</dbReference>
<dbReference type="Proteomes" id="UP000325255">
    <property type="component" value="Unassembled WGS sequence"/>
</dbReference>
<evidence type="ECO:0000256" key="3">
    <source>
        <dbReference type="ARBA" id="ARBA00023125"/>
    </source>
</evidence>
<dbReference type="RefSeq" id="WP_150043110.1">
    <property type="nucleotide sequence ID" value="NZ_OW485601.1"/>
</dbReference>
<dbReference type="Gene3D" id="1.10.150.130">
    <property type="match status" value="1"/>
</dbReference>
<organism evidence="8 9">
    <name type="scientific">Rhodovastum atsumiense</name>
    <dbReference type="NCBI Taxonomy" id="504468"/>
    <lineage>
        <taxon>Bacteria</taxon>
        <taxon>Pseudomonadati</taxon>
        <taxon>Pseudomonadota</taxon>
        <taxon>Alphaproteobacteria</taxon>
        <taxon>Acetobacterales</taxon>
        <taxon>Acetobacteraceae</taxon>
        <taxon>Rhodovastum</taxon>
    </lineage>
</organism>
<accession>A0A5M6INK8</accession>
<dbReference type="GO" id="GO:0015074">
    <property type="term" value="P:DNA integration"/>
    <property type="evidence" value="ECO:0007669"/>
    <property type="project" value="UniProtKB-KW"/>
</dbReference>
<evidence type="ECO:0000256" key="2">
    <source>
        <dbReference type="ARBA" id="ARBA00022908"/>
    </source>
</evidence>
<dbReference type="Pfam" id="PF00589">
    <property type="entry name" value="Phage_integrase"/>
    <property type="match status" value="1"/>
</dbReference>
<dbReference type="Pfam" id="PF13356">
    <property type="entry name" value="Arm-DNA-bind_3"/>
    <property type="match status" value="1"/>
</dbReference>
<dbReference type="EMBL" id="VWPK01000043">
    <property type="protein sequence ID" value="KAA5609844.1"/>
    <property type="molecule type" value="Genomic_DNA"/>
</dbReference>
<keyword evidence="9" id="KW-1185">Reference proteome</keyword>
<evidence type="ECO:0000259" key="7">
    <source>
        <dbReference type="PROSITE" id="PS51900"/>
    </source>
</evidence>
<dbReference type="PANTHER" id="PTHR30629">
    <property type="entry name" value="PROPHAGE INTEGRASE"/>
    <property type="match status" value="1"/>
</dbReference>
<dbReference type="InterPro" id="IPR044068">
    <property type="entry name" value="CB"/>
</dbReference>
<dbReference type="PANTHER" id="PTHR30629:SF2">
    <property type="entry name" value="PROPHAGE INTEGRASE INTS-RELATED"/>
    <property type="match status" value="1"/>
</dbReference>
<evidence type="ECO:0000259" key="6">
    <source>
        <dbReference type="PROSITE" id="PS51898"/>
    </source>
</evidence>
<comment type="similarity">
    <text evidence="1">Belongs to the 'phage' integrase family.</text>
</comment>
<dbReference type="InterPro" id="IPR038488">
    <property type="entry name" value="Integrase_DNA-bd_sf"/>
</dbReference>
<dbReference type="Gene3D" id="3.30.160.390">
    <property type="entry name" value="Integrase, DNA-binding domain"/>
    <property type="match status" value="1"/>
</dbReference>
<feature type="domain" description="Tyr recombinase" evidence="6">
    <location>
        <begin position="203"/>
        <end position="377"/>
    </location>
</feature>
<dbReference type="GO" id="GO:0003677">
    <property type="term" value="F:DNA binding"/>
    <property type="evidence" value="ECO:0007669"/>
    <property type="project" value="UniProtKB-UniRule"/>
</dbReference>
<sequence length="399" mass="43723">MAKAALTTAYIKNLLAVAPGERKYRVYDLAIPGFAIEVCPSGRKTFWLRYTDPRHRRRELRLGRYGDITADQARKKAQEKRAAISLGGDPAGTRDRLAAIPTVAAYAADMFIPHAREHLRSHANYEAAIRLRIAPALGRKALDEVTPAHIAAFRRGLIDEGLSNASVNRHLAVLRRMFSLALRWGLYQGANPAQHPGMLREEPRESYLAEAQVAALMAALGEDPDPLAGRAIALLALTGARRSEVLRARWADVDVERRLLTVPRSKSGRRRHIPLSDAALRLLETLPRAPGQEWLFPSPRRPGRPMQSVRSAWARARRAAALPAGTRLHDLRHTFASILINGGRSLYDVSRVLGHTQLATTARYAHLSPQTLVEAANMVGRVATGAGDALAGPTAGADR</sequence>
<dbReference type="GO" id="GO:0006310">
    <property type="term" value="P:DNA recombination"/>
    <property type="evidence" value="ECO:0007669"/>
    <property type="project" value="UniProtKB-KW"/>
</dbReference>
<evidence type="ECO:0000256" key="1">
    <source>
        <dbReference type="ARBA" id="ARBA00008857"/>
    </source>
</evidence>
<gene>
    <name evidence="8" type="ORF">F1189_22400</name>
</gene>
<dbReference type="SUPFAM" id="SSF56349">
    <property type="entry name" value="DNA breaking-rejoining enzymes"/>
    <property type="match status" value="1"/>
</dbReference>
<dbReference type="InterPro" id="IPR025166">
    <property type="entry name" value="Integrase_DNA_bind_dom"/>
</dbReference>
<dbReference type="AlphaFoldDB" id="A0A5M6INK8"/>
<dbReference type="PROSITE" id="PS51900">
    <property type="entry name" value="CB"/>
    <property type="match status" value="1"/>
</dbReference>
<evidence type="ECO:0000313" key="9">
    <source>
        <dbReference type="Proteomes" id="UP000325255"/>
    </source>
</evidence>
<keyword evidence="4" id="KW-0233">DNA recombination</keyword>
<dbReference type="InterPro" id="IPR050808">
    <property type="entry name" value="Phage_Integrase"/>
</dbReference>
<keyword evidence="2" id="KW-0229">DNA integration</keyword>
<dbReference type="InterPro" id="IPR002104">
    <property type="entry name" value="Integrase_catalytic"/>
</dbReference>
<evidence type="ECO:0000256" key="5">
    <source>
        <dbReference type="PROSITE-ProRule" id="PRU01248"/>
    </source>
</evidence>
<dbReference type="InterPro" id="IPR011010">
    <property type="entry name" value="DNA_brk_join_enz"/>
</dbReference>
<name>A0A5M6INK8_9PROT</name>
<dbReference type="InterPro" id="IPR013762">
    <property type="entry name" value="Integrase-like_cat_sf"/>
</dbReference>
<dbReference type="CDD" id="cd00796">
    <property type="entry name" value="INT_Rci_Hp1_C"/>
    <property type="match status" value="1"/>
</dbReference>
<dbReference type="OrthoDB" id="7298605at2"/>
<reference evidence="8 9" key="1">
    <citation type="submission" date="2019-09" db="EMBL/GenBank/DDBJ databases">
        <title>Genome sequence of Rhodovastum atsumiense, a diverse member of the Acetobacteraceae family of non-sulfur purple photosynthetic bacteria.</title>
        <authorList>
            <person name="Meyer T."/>
            <person name="Kyndt J."/>
        </authorList>
    </citation>
    <scope>NUCLEOTIDE SEQUENCE [LARGE SCALE GENOMIC DNA]</scope>
    <source>
        <strain evidence="8 9">DSM 21279</strain>
    </source>
</reference>
<dbReference type="InterPro" id="IPR057084">
    <property type="entry name" value="Int_N"/>
</dbReference>
<proteinExistence type="inferred from homology"/>
<feature type="domain" description="Core-binding (CB)" evidence="7">
    <location>
        <begin position="109"/>
        <end position="182"/>
    </location>
</feature>
<keyword evidence="3 5" id="KW-0238">DNA-binding</keyword>
<dbReference type="PROSITE" id="PS51898">
    <property type="entry name" value="TYR_RECOMBINASE"/>
    <property type="match status" value="1"/>
</dbReference>
<dbReference type="Pfam" id="PF24624">
    <property type="entry name" value="Int_N"/>
    <property type="match status" value="1"/>
</dbReference>